<gene>
    <name evidence="2" type="ORF">ACKI18_35050</name>
</gene>
<dbReference type="EMBL" id="JBJVNI010000023">
    <property type="protein sequence ID" value="MFM9613891.1"/>
    <property type="molecule type" value="Genomic_DNA"/>
</dbReference>
<accession>A0ABW9I227</accession>
<dbReference type="Proteomes" id="UP001631957">
    <property type="component" value="Unassembled WGS sequence"/>
</dbReference>
<protein>
    <submittedName>
        <fullName evidence="2">Uncharacterized protein</fullName>
    </submittedName>
</protein>
<feature type="compositionally biased region" description="Basic and acidic residues" evidence="1">
    <location>
        <begin position="132"/>
        <end position="152"/>
    </location>
</feature>
<evidence type="ECO:0000313" key="3">
    <source>
        <dbReference type="Proteomes" id="UP001631957"/>
    </source>
</evidence>
<proteinExistence type="predicted"/>
<evidence type="ECO:0000313" key="2">
    <source>
        <dbReference type="EMBL" id="MFM9613891.1"/>
    </source>
</evidence>
<reference evidence="2 3" key="1">
    <citation type="submission" date="2024-12" db="EMBL/GenBank/DDBJ databases">
        <title>Forecasting of Potato common scab and diversities of Pathogenic streptomyces spp. in china.</title>
        <authorList>
            <person name="Handique U."/>
            <person name="Wu J."/>
        </authorList>
    </citation>
    <scope>NUCLEOTIDE SEQUENCE [LARGE SCALE GENOMIC DNA]</scope>
    <source>
        <strain evidence="2 3">ZRIMU1530</strain>
    </source>
</reference>
<name>A0ABW9I227_9ACTN</name>
<feature type="region of interest" description="Disordered" evidence="1">
    <location>
        <begin position="132"/>
        <end position="177"/>
    </location>
</feature>
<keyword evidence="3" id="KW-1185">Reference proteome</keyword>
<sequence>MSTRKLNRTHRRKMVSTDRTKNVTAYRVEASWDRRPDPVVYRTSDRAHARKAFRDLLSKGAYVIFQEHIGWDRWRTLDERNGADLLAERAAEEQLAAAGHLPTPADYRPDADDRHRSWLAWMDARAEAAAREQAEHDARRRRLAAEATRDARALMSPPAIVRPEHRQRARHITGAQR</sequence>
<organism evidence="2 3">
    <name type="scientific">Streptomyces niveiscabiei</name>
    <dbReference type="NCBI Taxonomy" id="164115"/>
    <lineage>
        <taxon>Bacteria</taxon>
        <taxon>Bacillati</taxon>
        <taxon>Actinomycetota</taxon>
        <taxon>Actinomycetes</taxon>
        <taxon>Kitasatosporales</taxon>
        <taxon>Streptomycetaceae</taxon>
        <taxon>Streptomyces</taxon>
    </lineage>
</organism>
<evidence type="ECO:0000256" key="1">
    <source>
        <dbReference type="SAM" id="MobiDB-lite"/>
    </source>
</evidence>
<comment type="caution">
    <text evidence="2">The sequence shown here is derived from an EMBL/GenBank/DDBJ whole genome shotgun (WGS) entry which is preliminary data.</text>
</comment>
<dbReference type="RefSeq" id="WP_409122764.1">
    <property type="nucleotide sequence ID" value="NZ_JBJVNI010000023.1"/>
</dbReference>